<protein>
    <recommendedName>
        <fullName evidence="1">CRAL-TRIO domain-containing protein</fullName>
    </recommendedName>
</protein>
<dbReference type="CDD" id="cd00170">
    <property type="entry name" value="SEC14"/>
    <property type="match status" value="1"/>
</dbReference>
<dbReference type="PROSITE" id="PS50191">
    <property type="entry name" value="CRAL_TRIO"/>
    <property type="match status" value="1"/>
</dbReference>
<organism evidence="2 3">
    <name type="scientific">Allacma fusca</name>
    <dbReference type="NCBI Taxonomy" id="39272"/>
    <lineage>
        <taxon>Eukaryota</taxon>
        <taxon>Metazoa</taxon>
        <taxon>Ecdysozoa</taxon>
        <taxon>Arthropoda</taxon>
        <taxon>Hexapoda</taxon>
        <taxon>Collembola</taxon>
        <taxon>Symphypleona</taxon>
        <taxon>Sminthuridae</taxon>
        <taxon>Allacma</taxon>
    </lineage>
</organism>
<sequence length="200" mass="22847">MTLEETIKIVNGIETWDDPFNLKELLPYNLTGYDYEKRPVWMVDAGKLDFPSLAKKGQEAWATLEVFTVQAFLRAMKSTAALDSSSDEIREGLFVYDMETFRMEQLNHLQVLAEILRIVQKYNDLSLQLVGGIIILNSNYATQVAVSLVRPLVGRLMEKVEIYGNNRNIWLPRLLKHFSVDILPPQYGGSTNFKPLAEYG</sequence>
<comment type="caution">
    <text evidence="2">The sequence shown here is derived from an EMBL/GenBank/DDBJ whole genome shotgun (WGS) entry which is preliminary data.</text>
</comment>
<accession>A0A8J2L5S0</accession>
<proteinExistence type="predicted"/>
<dbReference type="Pfam" id="PF00650">
    <property type="entry name" value="CRAL_TRIO"/>
    <property type="match status" value="1"/>
</dbReference>
<dbReference type="InterPro" id="IPR051064">
    <property type="entry name" value="SEC14/CRAL-TRIO_domain"/>
</dbReference>
<name>A0A8J2L5S0_9HEXA</name>
<evidence type="ECO:0000259" key="1">
    <source>
        <dbReference type="PROSITE" id="PS50191"/>
    </source>
</evidence>
<keyword evidence="3" id="KW-1185">Reference proteome</keyword>
<dbReference type="PANTHER" id="PTHR23324:SF83">
    <property type="entry name" value="SEC14-LIKE PROTEIN 2"/>
    <property type="match status" value="1"/>
</dbReference>
<dbReference type="PANTHER" id="PTHR23324">
    <property type="entry name" value="SEC14 RELATED PROTEIN"/>
    <property type="match status" value="1"/>
</dbReference>
<evidence type="ECO:0000313" key="3">
    <source>
        <dbReference type="Proteomes" id="UP000708208"/>
    </source>
</evidence>
<gene>
    <name evidence="2" type="ORF">AFUS01_LOCUS38406</name>
</gene>
<feature type="domain" description="CRAL-TRIO" evidence="1">
    <location>
        <begin position="18"/>
        <end position="195"/>
    </location>
</feature>
<dbReference type="InterPro" id="IPR001251">
    <property type="entry name" value="CRAL-TRIO_dom"/>
</dbReference>
<dbReference type="AlphaFoldDB" id="A0A8J2L5S0"/>
<reference evidence="2" key="1">
    <citation type="submission" date="2021-06" db="EMBL/GenBank/DDBJ databases">
        <authorList>
            <person name="Hodson N. C."/>
            <person name="Mongue J. A."/>
            <person name="Jaron S. K."/>
        </authorList>
    </citation>
    <scope>NUCLEOTIDE SEQUENCE</scope>
</reference>
<dbReference type="Proteomes" id="UP000708208">
    <property type="component" value="Unassembled WGS sequence"/>
</dbReference>
<dbReference type="GO" id="GO:0005737">
    <property type="term" value="C:cytoplasm"/>
    <property type="evidence" value="ECO:0007669"/>
    <property type="project" value="TreeGrafter"/>
</dbReference>
<evidence type="ECO:0000313" key="2">
    <source>
        <dbReference type="EMBL" id="CAG7828481.1"/>
    </source>
</evidence>
<dbReference type="EMBL" id="CAJVCH010547698">
    <property type="protein sequence ID" value="CAG7828481.1"/>
    <property type="molecule type" value="Genomic_DNA"/>
</dbReference>